<evidence type="ECO:0000256" key="1">
    <source>
        <dbReference type="SAM" id="Phobius"/>
    </source>
</evidence>
<name>A0A4P5PFH1_9ENTE</name>
<organism evidence="2 3">
    <name type="scientific">Enterococcus florum</name>
    <dbReference type="NCBI Taxonomy" id="2480627"/>
    <lineage>
        <taxon>Bacteria</taxon>
        <taxon>Bacillati</taxon>
        <taxon>Bacillota</taxon>
        <taxon>Bacilli</taxon>
        <taxon>Lactobacillales</taxon>
        <taxon>Enterococcaceae</taxon>
        <taxon>Enterococcus</taxon>
    </lineage>
</organism>
<evidence type="ECO:0000313" key="2">
    <source>
        <dbReference type="EMBL" id="GCF95141.1"/>
    </source>
</evidence>
<reference evidence="3" key="1">
    <citation type="submission" date="2019-02" db="EMBL/GenBank/DDBJ databases">
        <title>Draft genome sequence of Enterococcus sp. Gos25-1.</title>
        <authorList>
            <person name="Tanaka N."/>
            <person name="Shiwa Y."/>
            <person name="Fujita N."/>
        </authorList>
    </citation>
    <scope>NUCLEOTIDE SEQUENCE [LARGE SCALE GENOMIC DNA]</scope>
    <source>
        <strain evidence="3">Gos25-1</strain>
    </source>
</reference>
<dbReference type="Proteomes" id="UP000290567">
    <property type="component" value="Unassembled WGS sequence"/>
</dbReference>
<sequence>MDRIRSLNQPFFISILYLTIIISNSMLKEVFFISMKKDKTLNSEIF</sequence>
<protein>
    <submittedName>
        <fullName evidence="2">Uncharacterized protein</fullName>
    </submittedName>
</protein>
<proteinExistence type="predicted"/>
<evidence type="ECO:0000313" key="3">
    <source>
        <dbReference type="Proteomes" id="UP000290567"/>
    </source>
</evidence>
<gene>
    <name evidence="2" type="ORF">NRIC_30320</name>
</gene>
<keyword evidence="1" id="KW-0472">Membrane</keyword>
<keyword evidence="1" id="KW-0812">Transmembrane</keyword>
<comment type="caution">
    <text evidence="2">The sequence shown here is derived from an EMBL/GenBank/DDBJ whole genome shotgun (WGS) entry which is preliminary data.</text>
</comment>
<feature type="transmembrane region" description="Helical" evidence="1">
    <location>
        <begin position="12"/>
        <end position="33"/>
    </location>
</feature>
<dbReference type="AlphaFoldDB" id="A0A4P5PFH1"/>
<keyword evidence="3" id="KW-1185">Reference proteome</keyword>
<keyword evidence="1" id="KW-1133">Transmembrane helix</keyword>
<dbReference type="EMBL" id="BJCC01000027">
    <property type="protein sequence ID" value="GCF95141.1"/>
    <property type="molecule type" value="Genomic_DNA"/>
</dbReference>
<accession>A0A4P5PFH1</accession>